<dbReference type="Pfam" id="PF01554">
    <property type="entry name" value="MatE"/>
    <property type="match status" value="1"/>
</dbReference>
<accession>A0AAD9TFP5</accession>
<gene>
    <name evidence="4" type="ORF">Ddye_030111</name>
</gene>
<feature type="compositionally biased region" description="Low complexity" evidence="2">
    <location>
        <begin position="8"/>
        <end position="18"/>
    </location>
</feature>
<feature type="transmembrane region" description="Helical" evidence="3">
    <location>
        <begin position="84"/>
        <end position="105"/>
    </location>
</feature>
<dbReference type="Proteomes" id="UP001280121">
    <property type="component" value="Unassembled WGS sequence"/>
</dbReference>
<dbReference type="GO" id="GO:0016020">
    <property type="term" value="C:membrane"/>
    <property type="evidence" value="ECO:0007669"/>
    <property type="project" value="InterPro"/>
</dbReference>
<dbReference type="AlphaFoldDB" id="A0AAD9TFP5"/>
<evidence type="ECO:0008006" key="6">
    <source>
        <dbReference type="Google" id="ProtNLM"/>
    </source>
</evidence>
<dbReference type="EMBL" id="JANJYI010000009">
    <property type="protein sequence ID" value="KAK2635319.1"/>
    <property type="molecule type" value="Genomic_DNA"/>
</dbReference>
<keyword evidence="3" id="KW-0472">Membrane</keyword>
<dbReference type="GO" id="GO:0015297">
    <property type="term" value="F:antiporter activity"/>
    <property type="evidence" value="ECO:0007669"/>
    <property type="project" value="InterPro"/>
</dbReference>
<evidence type="ECO:0000256" key="3">
    <source>
        <dbReference type="SAM" id="Phobius"/>
    </source>
</evidence>
<evidence type="ECO:0000256" key="1">
    <source>
        <dbReference type="ARBA" id="ARBA00010199"/>
    </source>
</evidence>
<keyword evidence="5" id="KW-1185">Reference proteome</keyword>
<evidence type="ECO:0000313" key="5">
    <source>
        <dbReference type="Proteomes" id="UP001280121"/>
    </source>
</evidence>
<feature type="region of interest" description="Disordered" evidence="2">
    <location>
        <begin position="1"/>
        <end position="39"/>
    </location>
</feature>
<keyword evidence="3" id="KW-1133">Transmembrane helix</keyword>
<dbReference type="InterPro" id="IPR002528">
    <property type="entry name" value="MATE_fam"/>
</dbReference>
<comment type="similarity">
    <text evidence="1">Belongs to the multi antimicrobial extrusion (MATE) (TC 2.A.66.1) family.</text>
</comment>
<protein>
    <recommendedName>
        <fullName evidence="6">Multi antimicrobial extrusion protein</fullName>
    </recommendedName>
</protein>
<feature type="transmembrane region" description="Helical" evidence="3">
    <location>
        <begin position="54"/>
        <end position="78"/>
    </location>
</feature>
<evidence type="ECO:0000256" key="2">
    <source>
        <dbReference type="SAM" id="MobiDB-lite"/>
    </source>
</evidence>
<dbReference type="PANTHER" id="PTHR11206">
    <property type="entry name" value="MULTIDRUG RESISTANCE PROTEIN"/>
    <property type="match status" value="1"/>
</dbReference>
<comment type="caution">
    <text evidence="4">The sequence shown here is derived from an EMBL/GenBank/DDBJ whole genome shotgun (WGS) entry which is preliminary data.</text>
</comment>
<reference evidence="4" key="1">
    <citation type="journal article" date="2023" name="Plant J.">
        <title>Genome sequences and population genomics provide insights into the demographic history, inbreeding, and mutation load of two 'living fossil' tree species of Dipteronia.</title>
        <authorList>
            <person name="Feng Y."/>
            <person name="Comes H.P."/>
            <person name="Chen J."/>
            <person name="Zhu S."/>
            <person name="Lu R."/>
            <person name="Zhang X."/>
            <person name="Li P."/>
            <person name="Qiu J."/>
            <person name="Olsen K.M."/>
            <person name="Qiu Y."/>
        </authorList>
    </citation>
    <scope>NUCLEOTIDE SEQUENCE</scope>
    <source>
        <strain evidence="4">KIB01</strain>
    </source>
</reference>
<dbReference type="GO" id="GO:0042910">
    <property type="term" value="F:xenobiotic transmembrane transporter activity"/>
    <property type="evidence" value="ECO:0007669"/>
    <property type="project" value="InterPro"/>
</dbReference>
<evidence type="ECO:0000313" key="4">
    <source>
        <dbReference type="EMBL" id="KAK2635319.1"/>
    </source>
</evidence>
<name>A0AAD9TFP5_9ROSI</name>
<organism evidence="4 5">
    <name type="scientific">Dipteronia dyeriana</name>
    <dbReference type="NCBI Taxonomy" id="168575"/>
    <lineage>
        <taxon>Eukaryota</taxon>
        <taxon>Viridiplantae</taxon>
        <taxon>Streptophyta</taxon>
        <taxon>Embryophyta</taxon>
        <taxon>Tracheophyta</taxon>
        <taxon>Spermatophyta</taxon>
        <taxon>Magnoliopsida</taxon>
        <taxon>eudicotyledons</taxon>
        <taxon>Gunneridae</taxon>
        <taxon>Pentapetalae</taxon>
        <taxon>rosids</taxon>
        <taxon>malvids</taxon>
        <taxon>Sapindales</taxon>
        <taxon>Sapindaceae</taxon>
        <taxon>Hippocastanoideae</taxon>
        <taxon>Acereae</taxon>
        <taxon>Dipteronia</taxon>
    </lineage>
</organism>
<proteinExistence type="inferred from homology"/>
<keyword evidence="3" id="KW-0812">Transmembrane</keyword>
<sequence length="131" mass="14075">MKSRGEEPSSSLESPLIENQERSTISDNEFDGETSQEGVNRARENFVDEAKKQIWLAGLLIAVSLLQYCLQVISIMFVGHLGELALSGASMASSFASVTGFSVLLGMGSALETLCGQAYGAKQYHMLGVHT</sequence>